<feature type="region of interest" description="Disordered" evidence="3">
    <location>
        <begin position="237"/>
        <end position="292"/>
    </location>
</feature>
<feature type="domain" description="LamG-like jellyroll fold" evidence="5">
    <location>
        <begin position="842"/>
        <end position="982"/>
    </location>
</feature>
<evidence type="ECO:0000256" key="1">
    <source>
        <dbReference type="ARBA" id="ARBA00022729"/>
    </source>
</evidence>
<dbReference type="EMBL" id="JAAGMK010001028">
    <property type="protein sequence ID" value="NEB89592.1"/>
    <property type="molecule type" value="Genomic_DNA"/>
</dbReference>
<dbReference type="InterPro" id="IPR013320">
    <property type="entry name" value="ConA-like_dom_sf"/>
</dbReference>
<dbReference type="AlphaFoldDB" id="A0A6G3T3N4"/>
<feature type="region of interest" description="Disordered" evidence="3">
    <location>
        <begin position="26"/>
        <end position="61"/>
    </location>
</feature>
<evidence type="ECO:0000256" key="4">
    <source>
        <dbReference type="SAM" id="SignalP"/>
    </source>
</evidence>
<evidence type="ECO:0000313" key="6">
    <source>
        <dbReference type="EMBL" id="NEB89592.1"/>
    </source>
</evidence>
<evidence type="ECO:0000256" key="2">
    <source>
        <dbReference type="ARBA" id="ARBA00023157"/>
    </source>
</evidence>
<dbReference type="PANTHER" id="PTHR46943:SF1">
    <property type="entry name" value="PENTRAXIN-RELATED PROTEIN PTX3"/>
    <property type="match status" value="1"/>
</dbReference>
<sequence length="1228" mass="130167">MAVLTTALMTIVSGALPASAAQAGSLQNRAADDERKAEAPASTEEDRLLREAKDSGQRVEVTGERTAYSTVFANPDGMTFTLEQSTVPVRAAKSGGWVEPDATLVRGEDGTVGPKASAAAMFFSGGGKAKPLAAIVDQGRSLAVDWPDPLPKPVLDGPTALYRDVLPDVDLQVNATVESFQHVLVVKTPEAAKNPRLEELTFGLRTEGLAIRKGATGNLTAVDGTGRTVFRAPPARMWDSAGSADAGQAKSLSPKATAEAGTRSAPKVTAEAGTAAAPEASDSGKGVEPGQGDKVVRMDVRVAKDSLTVVPDAAMLSRTKPSAFPLFIDPLVTWGEGERTLLRSDGYESYDWSNGDDGLGKGVGECGTWNGYYCGPGYIQRLYFEFSPASLKGKHVLDATFAVTEPWAFQCEPRWVDLVRTDNISASTTWSSRPKERDLMVDRHVSAGRGSLCDPDSPDAEIEFNDNPDESNENLTPTVRDFAAGKFARLTLQLRAHDEGDTAAWKRFKNDAVLSVKYVGKPAVPVNVGITSGTGTVCSPNSADPAVISDPTPQLVGKPKTMAGAESQANLRIRWRTERWDGSAWVVAQTDIDSPTSGYVGNLSVQSRSLPTALTEGVGYRLKALTLSYYEGGTNRLNTGYSAPCYFKIDNTSPKAPTVKLQAPYSQCLPNACAAGGGPGVVAKVRFTPAAVDTDVVDFQYRLTESEAWKTVCKPGSPCIFEAAITPVKSGTQRLYVKAKDALGRWGEQRVLDFLVALGEGPIARWRFDEATGVAKNSVAGGSAHDASLVGTAVRDDRGRRGLITHDANGVPLPSPVTDRGLSLDGSGAAAATARSVVETRSAYTVSAWARLNTRDKDAIVLSQDGAKYSSFLMWYETSYNSWVFGVKEKEEDNGQAYLGIVGRAPAVTGAWTHLAGTYDPASKELKLYVNGVLQGTRVTPSGWSSSGPFNVGRYLWNGQRNWNFNGSIDEVAVWQRRLEDTEIADEARLLTSEGFAGAELVADWSPTGGSGTVVTDSTSGYGRTLNLTGGAAIQDGEIVFDGVDDVATSSGAPLDDTGSFTATTTVALDKERVLSKNVGYTGQVFGQRTASGSSWGFWYQMSGKDTVLDPETGLEVAEPVGKWHFGRLNADGTLTSVVSDEIVSLDSVVRLTGTFDAQAGTISLYTGHNQNGDDRAYTAQAGTGDLAVAAAQSGGAWKNHLPARISEIRLWAGAMAGSGQIDAHVGD</sequence>
<reference evidence="6" key="1">
    <citation type="submission" date="2020-01" db="EMBL/GenBank/DDBJ databases">
        <title>Insect and environment-associated Actinomycetes.</title>
        <authorList>
            <person name="Currrie C."/>
            <person name="Chevrette M."/>
            <person name="Carlson C."/>
            <person name="Stubbendieck R."/>
            <person name="Wendt-Pienkowski E."/>
        </authorList>
    </citation>
    <scope>NUCLEOTIDE SEQUENCE</scope>
    <source>
        <strain evidence="6">SID505</strain>
    </source>
</reference>
<feature type="chain" id="PRO_5026155630" evidence="4">
    <location>
        <begin position="21"/>
        <end position="1228"/>
    </location>
</feature>
<comment type="caution">
    <text evidence="6">The sequence shown here is derived from an EMBL/GenBank/DDBJ whole genome shotgun (WGS) entry which is preliminary data.</text>
</comment>
<feature type="signal peptide" evidence="4">
    <location>
        <begin position="1"/>
        <end position="20"/>
    </location>
</feature>
<dbReference type="InterPro" id="IPR006558">
    <property type="entry name" value="LamG-like"/>
</dbReference>
<protein>
    <submittedName>
        <fullName evidence="6">LamG domain protein jellyroll fold domain protein</fullName>
    </submittedName>
</protein>
<feature type="compositionally biased region" description="Low complexity" evidence="3">
    <location>
        <begin position="265"/>
        <end position="280"/>
    </location>
</feature>
<evidence type="ECO:0000256" key="3">
    <source>
        <dbReference type="SAM" id="MobiDB-lite"/>
    </source>
</evidence>
<dbReference type="PANTHER" id="PTHR46943">
    <property type="entry name" value="PENTRAXIN-RELATED PROTEIN PTX3"/>
    <property type="match status" value="1"/>
</dbReference>
<feature type="region of interest" description="Disordered" evidence="3">
    <location>
        <begin position="542"/>
        <end position="563"/>
    </location>
</feature>
<evidence type="ECO:0000259" key="5">
    <source>
        <dbReference type="SMART" id="SM00560"/>
    </source>
</evidence>
<keyword evidence="1 4" id="KW-0732">Signal</keyword>
<name>A0A6G3T3N4_STRAQ</name>
<gene>
    <name evidence="6" type="ORF">G3I43_36380</name>
</gene>
<feature type="domain" description="LamG-like jellyroll fold" evidence="5">
    <location>
        <begin position="1059"/>
        <end position="1219"/>
    </location>
</feature>
<dbReference type="Gene3D" id="2.60.120.200">
    <property type="match status" value="2"/>
</dbReference>
<dbReference type="SUPFAM" id="SSF49899">
    <property type="entry name" value="Concanavalin A-like lectins/glucanases"/>
    <property type="match status" value="2"/>
</dbReference>
<accession>A0A6G3T3N4</accession>
<organism evidence="6">
    <name type="scientific">Streptomyces anulatus</name>
    <name type="common">Streptomyces chrysomallus</name>
    <dbReference type="NCBI Taxonomy" id="1892"/>
    <lineage>
        <taxon>Bacteria</taxon>
        <taxon>Bacillati</taxon>
        <taxon>Actinomycetota</taxon>
        <taxon>Actinomycetes</taxon>
        <taxon>Kitasatosporales</taxon>
        <taxon>Streptomycetaceae</taxon>
        <taxon>Streptomyces</taxon>
    </lineage>
</organism>
<proteinExistence type="predicted"/>
<dbReference type="InterPro" id="IPR042837">
    <property type="entry name" value="PTX3"/>
</dbReference>
<feature type="compositionally biased region" description="Basic and acidic residues" evidence="3">
    <location>
        <begin position="30"/>
        <end position="61"/>
    </location>
</feature>
<keyword evidence="2" id="KW-1015">Disulfide bond</keyword>
<dbReference type="Pfam" id="PF13385">
    <property type="entry name" value="Laminin_G_3"/>
    <property type="match status" value="1"/>
</dbReference>
<dbReference type="SMART" id="SM00560">
    <property type="entry name" value="LamGL"/>
    <property type="match status" value="2"/>
</dbReference>
<dbReference type="GO" id="GO:0006955">
    <property type="term" value="P:immune response"/>
    <property type="evidence" value="ECO:0007669"/>
    <property type="project" value="InterPro"/>
</dbReference>